<evidence type="ECO:0000259" key="6">
    <source>
        <dbReference type="Pfam" id="PF07980"/>
    </source>
</evidence>
<proteinExistence type="inferred from homology"/>
<keyword evidence="5" id="KW-0998">Cell outer membrane</keyword>
<dbReference type="Gene3D" id="1.25.40.390">
    <property type="match status" value="1"/>
</dbReference>
<evidence type="ECO:0000256" key="4">
    <source>
        <dbReference type="ARBA" id="ARBA00023136"/>
    </source>
</evidence>
<evidence type="ECO:0000256" key="3">
    <source>
        <dbReference type="ARBA" id="ARBA00022729"/>
    </source>
</evidence>
<reference evidence="8 9" key="1">
    <citation type="submission" date="2016-10" db="EMBL/GenBank/DDBJ databases">
        <authorList>
            <person name="de Groot N.N."/>
        </authorList>
    </citation>
    <scope>NUCLEOTIDE SEQUENCE [LARGE SCALE GENOMIC DNA]</scope>
    <source>
        <strain evidence="8 9">DSM 18610</strain>
    </source>
</reference>
<dbReference type="GO" id="GO:0009279">
    <property type="term" value="C:cell outer membrane"/>
    <property type="evidence" value="ECO:0007669"/>
    <property type="project" value="UniProtKB-SubCell"/>
</dbReference>
<dbReference type="AlphaFoldDB" id="A0A1H9SBU7"/>
<dbReference type="Pfam" id="PF14322">
    <property type="entry name" value="SusD-like_3"/>
    <property type="match status" value="1"/>
</dbReference>
<protein>
    <submittedName>
        <fullName evidence="8">Starch-binding associating with outer membrane</fullName>
    </submittedName>
</protein>
<keyword evidence="3" id="KW-0732">Signal</keyword>
<evidence type="ECO:0000313" key="8">
    <source>
        <dbReference type="EMBL" id="SER82484.1"/>
    </source>
</evidence>
<dbReference type="Proteomes" id="UP000199572">
    <property type="component" value="Unassembled WGS sequence"/>
</dbReference>
<evidence type="ECO:0000256" key="5">
    <source>
        <dbReference type="ARBA" id="ARBA00023237"/>
    </source>
</evidence>
<dbReference type="EMBL" id="FOGG01000017">
    <property type="protein sequence ID" value="SER82484.1"/>
    <property type="molecule type" value="Genomic_DNA"/>
</dbReference>
<sequence>MKKKFYTISLFALIAFIYTSCKNDSFLDRKTETLTEDKVFADSALTTGFINDMYAYTGQDIVPYRYSMITSPGSNDYACFDDQTTLSISYYSTPQTGVMGGTYSAANYSLNNYWTTYYKKIRLASLFMQKSGNSPISAARKARLNAEARYLRAFFYVSLIRFYGGVQIMPDIPLNAEDILVSKRNTYKECVDYVVAELDAAAAQLPSAISQDASEYGHATKGAALALKARILLTAASPLFNGSSFTTDPAILPYIAYSSTYNQALWQKAADACKAVIDLPDYALVEDNATRPGHGFWKMFVKGRRNTEYIIPYIVANGTALESSRFPRGRVGAAGGYSNPTENAVKFFGMKNGKAITDPASGYDANNPYANRDPRFNYSILYNQAPMWKSGSGTTLVPIDIFFNKATNSLTADGLQTYYTKTGYYSRKMANDSTATSASISRAYPVLRLAELYLGYAEALNELGQTEQSVTWLNKIRKRAGIDVGAELRYGIAVGITKEALRKIIQNESVAEFFQEGHFWYDTRRWKTAEVTEAQNLMGNYITKELNGTFTYKEVSALAVNWQPRAYFAPIPQDEINKSATLIQNPGW</sequence>
<organism evidence="8 9">
    <name type="scientific">Pedobacter rhizosphaerae</name>
    <dbReference type="NCBI Taxonomy" id="390241"/>
    <lineage>
        <taxon>Bacteria</taxon>
        <taxon>Pseudomonadati</taxon>
        <taxon>Bacteroidota</taxon>
        <taxon>Sphingobacteriia</taxon>
        <taxon>Sphingobacteriales</taxon>
        <taxon>Sphingobacteriaceae</taxon>
        <taxon>Pedobacter</taxon>
    </lineage>
</organism>
<evidence type="ECO:0000313" key="9">
    <source>
        <dbReference type="Proteomes" id="UP000199572"/>
    </source>
</evidence>
<keyword evidence="4" id="KW-0472">Membrane</keyword>
<dbReference type="InterPro" id="IPR033985">
    <property type="entry name" value="SusD-like_N"/>
</dbReference>
<dbReference type="InterPro" id="IPR011990">
    <property type="entry name" value="TPR-like_helical_dom_sf"/>
</dbReference>
<comment type="similarity">
    <text evidence="2">Belongs to the SusD family.</text>
</comment>
<evidence type="ECO:0000259" key="7">
    <source>
        <dbReference type="Pfam" id="PF14322"/>
    </source>
</evidence>
<dbReference type="RefSeq" id="WP_090885540.1">
    <property type="nucleotide sequence ID" value="NZ_FOGG01000017.1"/>
</dbReference>
<dbReference type="InterPro" id="IPR012944">
    <property type="entry name" value="SusD_RagB_dom"/>
</dbReference>
<name>A0A1H9SBU7_9SPHI</name>
<dbReference type="SUPFAM" id="SSF48452">
    <property type="entry name" value="TPR-like"/>
    <property type="match status" value="1"/>
</dbReference>
<accession>A0A1H9SBU7</accession>
<evidence type="ECO:0000256" key="2">
    <source>
        <dbReference type="ARBA" id="ARBA00006275"/>
    </source>
</evidence>
<dbReference type="STRING" id="390241.SAMN04488023_11774"/>
<feature type="domain" description="RagB/SusD" evidence="6">
    <location>
        <begin position="335"/>
        <end position="588"/>
    </location>
</feature>
<keyword evidence="9" id="KW-1185">Reference proteome</keyword>
<gene>
    <name evidence="8" type="ORF">SAMN04488023_11774</name>
</gene>
<feature type="domain" description="SusD-like N-terminal" evidence="7">
    <location>
        <begin position="89"/>
        <end position="233"/>
    </location>
</feature>
<comment type="subcellular location">
    <subcellularLocation>
        <location evidence="1">Cell outer membrane</location>
    </subcellularLocation>
</comment>
<dbReference type="Pfam" id="PF07980">
    <property type="entry name" value="SusD_RagB"/>
    <property type="match status" value="1"/>
</dbReference>
<dbReference type="OrthoDB" id="5694214at2"/>
<evidence type="ECO:0000256" key="1">
    <source>
        <dbReference type="ARBA" id="ARBA00004442"/>
    </source>
</evidence>